<evidence type="ECO:0008006" key="3">
    <source>
        <dbReference type="Google" id="ProtNLM"/>
    </source>
</evidence>
<dbReference type="InterPro" id="IPR045738">
    <property type="entry name" value="DUF6088"/>
</dbReference>
<accession>A0A328BWK0</accession>
<name>A0A328BWK0_9PAST</name>
<dbReference type="AlphaFoldDB" id="A0A328BWK0"/>
<dbReference type="OrthoDB" id="3181392at2"/>
<reference evidence="2" key="1">
    <citation type="submission" date="2018-02" db="EMBL/GenBank/DDBJ databases">
        <title>Glaesserella australis sp. nov., isolated from the lungs of pigs.</title>
        <authorList>
            <person name="Turni C."/>
            <person name="Christensen H."/>
        </authorList>
    </citation>
    <scope>NUCLEOTIDE SEQUENCE [LARGE SCALE GENOMIC DNA]</scope>
    <source>
        <strain evidence="2">HS4635</strain>
    </source>
</reference>
<dbReference type="Proteomes" id="UP000248689">
    <property type="component" value="Unassembled WGS sequence"/>
</dbReference>
<dbReference type="RefSeq" id="WP_111750755.1">
    <property type="nucleotide sequence ID" value="NZ_PTPX01000019.1"/>
</dbReference>
<proteinExistence type="predicted"/>
<evidence type="ECO:0000313" key="1">
    <source>
        <dbReference type="EMBL" id="RAL18005.1"/>
    </source>
</evidence>
<sequence length="198" mass="22155">MPVAQRIKHKIQHIEKGVVFSSRDFLELGNRATVDKALSRMVQKGEIERAARGLFFRPIKNRFVGNVPVKVESVLEIISQQNGETIQVHGAEAARQFKLSTQVPTKAVFYTNGASRKIKVGNKEVHMIHTSNQRKLQYAGTKIGLAISALWYLGRKLVTPSVIIALKTSLTDEEFATLKNANLAGWMYNVINEIELKA</sequence>
<keyword evidence="2" id="KW-1185">Reference proteome</keyword>
<evidence type="ECO:0000313" key="2">
    <source>
        <dbReference type="Proteomes" id="UP000248689"/>
    </source>
</evidence>
<dbReference type="EMBL" id="PTPX01000019">
    <property type="protein sequence ID" value="RAL18005.1"/>
    <property type="molecule type" value="Genomic_DNA"/>
</dbReference>
<protein>
    <recommendedName>
        <fullName evidence="3">Type IV toxin-antitoxin system AbiEi family antitoxin domain-containing protein</fullName>
    </recommendedName>
</protein>
<organism evidence="1 2">
    <name type="scientific">Glaesserella australis</name>
    <dbReference type="NCBI Taxonomy" id="2094024"/>
    <lineage>
        <taxon>Bacteria</taxon>
        <taxon>Pseudomonadati</taxon>
        <taxon>Pseudomonadota</taxon>
        <taxon>Gammaproteobacteria</taxon>
        <taxon>Pasteurellales</taxon>
        <taxon>Pasteurellaceae</taxon>
        <taxon>Glaesserella</taxon>
    </lineage>
</organism>
<dbReference type="Pfam" id="PF19570">
    <property type="entry name" value="DUF6088"/>
    <property type="match status" value="1"/>
</dbReference>
<gene>
    <name evidence="1" type="ORF">C5N92_10230</name>
</gene>
<comment type="caution">
    <text evidence="1">The sequence shown here is derived from an EMBL/GenBank/DDBJ whole genome shotgun (WGS) entry which is preliminary data.</text>
</comment>